<comment type="caution">
    <text evidence="2">The sequence shown here is derived from an EMBL/GenBank/DDBJ whole genome shotgun (WGS) entry which is preliminary data.</text>
</comment>
<evidence type="ECO:0000256" key="1">
    <source>
        <dbReference type="SAM" id="MobiDB-lite"/>
    </source>
</evidence>
<dbReference type="EMBL" id="BAAAHG010000021">
    <property type="protein sequence ID" value="GAA0914902.1"/>
    <property type="molecule type" value="Genomic_DNA"/>
</dbReference>
<keyword evidence="3" id="KW-1185">Reference proteome</keyword>
<evidence type="ECO:0000313" key="3">
    <source>
        <dbReference type="Proteomes" id="UP001501005"/>
    </source>
</evidence>
<feature type="compositionally biased region" description="Low complexity" evidence="1">
    <location>
        <begin position="56"/>
        <end position="65"/>
    </location>
</feature>
<feature type="region of interest" description="Disordered" evidence="1">
    <location>
        <begin position="42"/>
        <end position="101"/>
    </location>
</feature>
<reference evidence="3" key="1">
    <citation type="journal article" date="2019" name="Int. J. Syst. Evol. Microbiol.">
        <title>The Global Catalogue of Microorganisms (GCM) 10K type strain sequencing project: providing services to taxonomists for standard genome sequencing and annotation.</title>
        <authorList>
            <consortium name="The Broad Institute Genomics Platform"/>
            <consortium name="The Broad Institute Genome Sequencing Center for Infectious Disease"/>
            <person name="Wu L."/>
            <person name="Ma J."/>
        </authorList>
    </citation>
    <scope>NUCLEOTIDE SEQUENCE [LARGE SCALE GENOMIC DNA]</scope>
    <source>
        <strain evidence="3">JCM 10673</strain>
    </source>
</reference>
<dbReference type="RefSeq" id="WP_344049993.1">
    <property type="nucleotide sequence ID" value="NZ_BAAAHG010000021.1"/>
</dbReference>
<sequence length="101" mass="10942">MTQLSREDLRGMTPAEIMQARAEGRLDMILGRPVTLNQALDAVEAGRPSQARTDADSGQGDASADQADDGQLSRDDLRGMSPADISRAYREGRLNRLLGRS</sequence>
<accession>A0ABP3Z841</accession>
<protein>
    <submittedName>
        <fullName evidence="2">Uncharacterized protein</fullName>
    </submittedName>
</protein>
<name>A0ABP3Z841_9ACTN</name>
<evidence type="ECO:0000313" key="2">
    <source>
        <dbReference type="EMBL" id="GAA0914902.1"/>
    </source>
</evidence>
<proteinExistence type="predicted"/>
<gene>
    <name evidence="2" type="ORF">GCM10009549_29860</name>
</gene>
<organism evidence="2 3">
    <name type="scientific">Streptomyces thermoalcalitolerans</name>
    <dbReference type="NCBI Taxonomy" id="65605"/>
    <lineage>
        <taxon>Bacteria</taxon>
        <taxon>Bacillati</taxon>
        <taxon>Actinomycetota</taxon>
        <taxon>Actinomycetes</taxon>
        <taxon>Kitasatosporales</taxon>
        <taxon>Streptomycetaceae</taxon>
        <taxon>Streptomyces</taxon>
    </lineage>
</organism>
<dbReference type="Proteomes" id="UP001501005">
    <property type="component" value="Unassembled WGS sequence"/>
</dbReference>